<dbReference type="InParanoid" id="A8NKH3"/>
<dbReference type="HOGENOM" id="CLU_731615_0_0_1"/>
<evidence type="ECO:0008006" key="4">
    <source>
        <dbReference type="Google" id="ProtNLM"/>
    </source>
</evidence>
<evidence type="ECO:0000313" key="3">
    <source>
        <dbReference type="Proteomes" id="UP000001861"/>
    </source>
</evidence>
<keyword evidence="3" id="KW-1185">Reference proteome</keyword>
<dbReference type="AlphaFoldDB" id="A8NKH3"/>
<evidence type="ECO:0000256" key="1">
    <source>
        <dbReference type="SAM" id="MobiDB-lite"/>
    </source>
</evidence>
<feature type="compositionally biased region" description="Basic and acidic residues" evidence="1">
    <location>
        <begin position="1"/>
        <end position="29"/>
    </location>
</feature>
<feature type="compositionally biased region" description="Polar residues" evidence="1">
    <location>
        <begin position="96"/>
        <end position="116"/>
    </location>
</feature>
<sequence>MKHMFKDDTASRSSRDIEELTREGGRSYDSEGLNDPSRSSKLPTGTGPGTTGKVGSERVMEHDLDRARSDQGIAGYGTDAAAATGGSLAGAHQDARSSTGSTHSGTIPGTKQSATIANPDAGGGSRPGEFISVTREFGRSEHREVLDDRHVAGHRKRDVMPTGDTQEDTSQLNPVTHEYIRHLETEEVERIKDLERHVHHVQHHTQPVVARQDLPEGHKDFEHGAKERTVVDKGTKITEHVHHHVHHVIQPVIEKETIDRQHIHTTIPIHEVTQEAPIVHQSQTHAPIPMDHFVERGGALRGGTTPDVVEKTLLREGKCIRTVDGVAEDMEKRLHLGKESTTAVHSKDPELIKTKVTQRTTTVVDPDLYQGPAPAGRN</sequence>
<dbReference type="OMA" id="EYTTIDK"/>
<dbReference type="VEuPathDB" id="FungiDB:CC1G_02186"/>
<feature type="compositionally biased region" description="Basic and acidic residues" evidence="1">
    <location>
        <begin position="55"/>
        <end position="69"/>
    </location>
</feature>
<dbReference type="PANTHER" id="PTHR38703:SF1">
    <property type="entry name" value="ALLERGEN"/>
    <property type="match status" value="1"/>
</dbReference>
<dbReference type="eggNOG" id="ENOG502S2AG">
    <property type="taxonomic scope" value="Eukaryota"/>
</dbReference>
<dbReference type="RefSeq" id="XP_001834450.2">
    <property type="nucleotide sequence ID" value="XM_001834398.2"/>
</dbReference>
<proteinExistence type="predicted"/>
<dbReference type="GeneID" id="6010965"/>
<dbReference type="KEGG" id="cci:CC1G_02186"/>
<dbReference type="Proteomes" id="UP000001861">
    <property type="component" value="Unassembled WGS sequence"/>
</dbReference>
<reference evidence="2 3" key="1">
    <citation type="journal article" date="2010" name="Proc. Natl. Acad. Sci. U.S.A.">
        <title>Insights into evolution of multicellular fungi from the assembled chromosomes of the mushroom Coprinopsis cinerea (Coprinus cinereus).</title>
        <authorList>
            <person name="Stajich J.E."/>
            <person name="Wilke S.K."/>
            <person name="Ahren D."/>
            <person name="Au C.H."/>
            <person name="Birren B.W."/>
            <person name="Borodovsky M."/>
            <person name="Burns C."/>
            <person name="Canback B."/>
            <person name="Casselton L.A."/>
            <person name="Cheng C.K."/>
            <person name="Deng J."/>
            <person name="Dietrich F.S."/>
            <person name="Fargo D.C."/>
            <person name="Farman M.L."/>
            <person name="Gathman A.C."/>
            <person name="Goldberg J."/>
            <person name="Guigo R."/>
            <person name="Hoegger P.J."/>
            <person name="Hooker J.B."/>
            <person name="Huggins A."/>
            <person name="James T.Y."/>
            <person name="Kamada T."/>
            <person name="Kilaru S."/>
            <person name="Kodira C."/>
            <person name="Kues U."/>
            <person name="Kupfer D."/>
            <person name="Kwan H.S."/>
            <person name="Lomsadze A."/>
            <person name="Li W."/>
            <person name="Lilly W.W."/>
            <person name="Ma L.J."/>
            <person name="Mackey A.J."/>
            <person name="Manning G."/>
            <person name="Martin F."/>
            <person name="Muraguchi H."/>
            <person name="Natvig D.O."/>
            <person name="Palmerini H."/>
            <person name="Ramesh M.A."/>
            <person name="Rehmeyer C.J."/>
            <person name="Roe B.A."/>
            <person name="Shenoy N."/>
            <person name="Stanke M."/>
            <person name="Ter-Hovhannisyan V."/>
            <person name="Tunlid A."/>
            <person name="Velagapudi R."/>
            <person name="Vision T.J."/>
            <person name="Zeng Q."/>
            <person name="Zolan M.E."/>
            <person name="Pukkila P.J."/>
        </authorList>
    </citation>
    <scope>NUCLEOTIDE SEQUENCE [LARGE SCALE GENOMIC DNA]</scope>
    <source>
        <strain evidence="3">Okayama-7 / 130 / ATCC MYA-4618 / FGSC 9003</strain>
    </source>
</reference>
<evidence type="ECO:0000313" key="2">
    <source>
        <dbReference type="EMBL" id="EAU87427.2"/>
    </source>
</evidence>
<name>A8NKH3_COPC7</name>
<protein>
    <recommendedName>
        <fullName evidence="4">Allergen</fullName>
    </recommendedName>
</protein>
<gene>
    <name evidence="2" type="ORF">CC1G_02186</name>
</gene>
<dbReference type="EMBL" id="AACS02000010">
    <property type="protein sequence ID" value="EAU87427.2"/>
    <property type="molecule type" value="Genomic_DNA"/>
</dbReference>
<accession>A8NKH3</accession>
<feature type="region of interest" description="Disordered" evidence="1">
    <location>
        <begin position="1"/>
        <end position="128"/>
    </location>
</feature>
<feature type="compositionally biased region" description="Low complexity" evidence="1">
    <location>
        <begin position="72"/>
        <end position="91"/>
    </location>
</feature>
<dbReference type="PANTHER" id="PTHR38703">
    <property type="entry name" value="CHROMOSOME 8, WHOLE GENOME SHOTGUN SEQUENCE"/>
    <property type="match status" value="1"/>
</dbReference>
<dbReference type="OrthoDB" id="2118965at2759"/>
<organism evidence="2 3">
    <name type="scientific">Coprinopsis cinerea (strain Okayama-7 / 130 / ATCC MYA-4618 / FGSC 9003)</name>
    <name type="common">Inky cap fungus</name>
    <name type="synonym">Hormographiella aspergillata</name>
    <dbReference type="NCBI Taxonomy" id="240176"/>
    <lineage>
        <taxon>Eukaryota</taxon>
        <taxon>Fungi</taxon>
        <taxon>Dikarya</taxon>
        <taxon>Basidiomycota</taxon>
        <taxon>Agaricomycotina</taxon>
        <taxon>Agaricomycetes</taxon>
        <taxon>Agaricomycetidae</taxon>
        <taxon>Agaricales</taxon>
        <taxon>Agaricineae</taxon>
        <taxon>Psathyrellaceae</taxon>
        <taxon>Coprinopsis</taxon>
    </lineage>
</organism>
<comment type="caution">
    <text evidence="2">The sequence shown here is derived from an EMBL/GenBank/DDBJ whole genome shotgun (WGS) entry which is preliminary data.</text>
</comment>